<dbReference type="EC" id="5.6.2.4" evidence="9"/>
<keyword evidence="6" id="KW-0238">DNA-binding</keyword>
<feature type="domain" description="UvrD-like helicase C-terminal" evidence="13">
    <location>
        <begin position="283"/>
        <end position="554"/>
    </location>
</feature>
<dbReference type="InterPro" id="IPR000212">
    <property type="entry name" value="DNA_helicase_UvrD/REP"/>
</dbReference>
<organism evidence="14 15">
    <name type="scientific">Lachnospira intestinalis</name>
    <dbReference type="NCBI Taxonomy" id="3133158"/>
    <lineage>
        <taxon>Bacteria</taxon>
        <taxon>Bacillati</taxon>
        <taxon>Bacillota</taxon>
        <taxon>Clostridia</taxon>
        <taxon>Lachnospirales</taxon>
        <taxon>Lachnospiraceae</taxon>
        <taxon>Lachnospira</taxon>
    </lineage>
</organism>
<evidence type="ECO:0000313" key="15">
    <source>
        <dbReference type="Proteomes" id="UP001480973"/>
    </source>
</evidence>
<evidence type="ECO:0000256" key="8">
    <source>
        <dbReference type="ARBA" id="ARBA00034617"/>
    </source>
</evidence>
<comment type="catalytic activity">
    <reaction evidence="8">
        <text>Couples ATP hydrolysis with the unwinding of duplex DNA by translocating in the 3'-5' direction.</text>
        <dbReference type="EC" id="5.6.2.4"/>
    </reaction>
</comment>
<dbReference type="InterPro" id="IPR014017">
    <property type="entry name" value="DNA_helicase_UvrD-like_C"/>
</dbReference>
<dbReference type="Gene3D" id="1.10.10.160">
    <property type="match status" value="1"/>
</dbReference>
<dbReference type="Gene3D" id="1.10.486.10">
    <property type="entry name" value="PCRA, domain 4"/>
    <property type="match status" value="1"/>
</dbReference>
<keyword evidence="4 11" id="KW-0347">Helicase</keyword>
<dbReference type="PROSITE" id="PS51217">
    <property type="entry name" value="UVRD_HELICASE_CTER"/>
    <property type="match status" value="1"/>
</dbReference>
<dbReference type="GO" id="GO:0004386">
    <property type="term" value="F:helicase activity"/>
    <property type="evidence" value="ECO:0007669"/>
    <property type="project" value="UniProtKB-KW"/>
</dbReference>
<keyword evidence="2 11" id="KW-0547">Nucleotide-binding</keyword>
<dbReference type="PANTHER" id="PTHR11070:SF2">
    <property type="entry name" value="ATP-DEPENDENT DNA HELICASE SRS2"/>
    <property type="match status" value="1"/>
</dbReference>
<evidence type="ECO:0000256" key="6">
    <source>
        <dbReference type="ARBA" id="ARBA00023125"/>
    </source>
</evidence>
<evidence type="ECO:0000256" key="11">
    <source>
        <dbReference type="PROSITE-ProRule" id="PRU00560"/>
    </source>
</evidence>
<dbReference type="CDD" id="cd17932">
    <property type="entry name" value="DEXQc_UvrD"/>
    <property type="match status" value="1"/>
</dbReference>
<evidence type="ECO:0000256" key="1">
    <source>
        <dbReference type="ARBA" id="ARBA00009922"/>
    </source>
</evidence>
<evidence type="ECO:0000256" key="3">
    <source>
        <dbReference type="ARBA" id="ARBA00022801"/>
    </source>
</evidence>
<feature type="binding site" evidence="11">
    <location>
        <begin position="21"/>
        <end position="28"/>
    </location>
    <ligand>
        <name>ATP</name>
        <dbReference type="ChEBI" id="CHEBI:30616"/>
    </ligand>
</feature>
<name>A0ABV1GP95_9FIRM</name>
<protein>
    <recommendedName>
        <fullName evidence="9">DNA 3'-5' helicase</fullName>
        <ecNumber evidence="9">5.6.2.4</ecNumber>
    </recommendedName>
</protein>
<evidence type="ECO:0000256" key="7">
    <source>
        <dbReference type="ARBA" id="ARBA00023235"/>
    </source>
</evidence>
<dbReference type="GO" id="GO:0016787">
    <property type="term" value="F:hydrolase activity"/>
    <property type="evidence" value="ECO:0007669"/>
    <property type="project" value="UniProtKB-KW"/>
</dbReference>
<feature type="domain" description="UvrD-like helicase ATP-binding" evidence="12">
    <location>
        <begin position="1"/>
        <end position="282"/>
    </location>
</feature>
<evidence type="ECO:0000259" key="13">
    <source>
        <dbReference type="PROSITE" id="PS51217"/>
    </source>
</evidence>
<evidence type="ECO:0000256" key="9">
    <source>
        <dbReference type="ARBA" id="ARBA00034808"/>
    </source>
</evidence>
<keyword evidence="7" id="KW-0413">Isomerase</keyword>
<dbReference type="Proteomes" id="UP001480973">
    <property type="component" value="Unassembled WGS sequence"/>
</dbReference>
<accession>A0ABV1GP95</accession>
<sequence>MLDSEQQRAVAHFEGPAMILAGPGSGKTTVVTNRILNMIDNCKVNPENILVITFTRMAALQMKERFLKLASESDVHDNAELYDDVTFGTFHSVFFMMLKNAGEYTGYNVITQKAQRAFIREQLLYYNIPLPSDGEMEDDILNDIAKAKGCSESARFNPISCDKDFFEKIYNEYELFMNQYKYVDFEDMMIRTLHMLESDKESLNIWQEKYKYIMVDEFQDVSPVQLRLINMLAQKNRNIFVVGDDDQSIYGFRGAKPDVCRMFTQIYKEAEIFRLNMNYRCCETIVNASLSLINHNKNRFYKNLKAFNKGGNSVEYYNFNDISKQDDFVTGYVYNKIYNDTSSDSDESIAILTRTNAEASEFTRKLQKHGLNILYCGNQSDFFDKWVVKDVIAYLRISVGDYRRQNFIRIINKPQRYISRMYFTDENTGFNTLEDNIRCRGSKENLEEIIKLQCHVKNMNTMIPFAAVNYVRKVVGYDRYLHEYASERGTDVKIFLDIIEKLQNISKSFDNLKQFIEYVDNVSEDNVNDADGLGKADESKTHLCSVSTMHRAKGLEFDTVIIVSANEKNIPYCKAVSLEQLEEERRLFYVALTRAKKKLIICSVQKQYNRKMQSSRFIRELHL</sequence>
<dbReference type="InterPro" id="IPR014016">
    <property type="entry name" value="UvrD-like_ATP-bd"/>
</dbReference>
<reference evidence="14 15" key="1">
    <citation type="submission" date="2024-03" db="EMBL/GenBank/DDBJ databases">
        <title>Human intestinal bacterial collection.</title>
        <authorList>
            <person name="Pauvert C."/>
            <person name="Hitch T.C.A."/>
            <person name="Clavel T."/>
        </authorList>
    </citation>
    <scope>NUCLEOTIDE SEQUENCE [LARGE SCALE GENOMIC DNA]</scope>
    <source>
        <strain evidence="14 15">CLA-JM-H10</strain>
    </source>
</reference>
<evidence type="ECO:0000259" key="12">
    <source>
        <dbReference type="PROSITE" id="PS51198"/>
    </source>
</evidence>
<dbReference type="EMBL" id="JBBMES010000009">
    <property type="protein sequence ID" value="MEQ2535307.1"/>
    <property type="molecule type" value="Genomic_DNA"/>
</dbReference>
<evidence type="ECO:0000256" key="5">
    <source>
        <dbReference type="ARBA" id="ARBA00022840"/>
    </source>
</evidence>
<keyword evidence="5 11" id="KW-0067">ATP-binding</keyword>
<dbReference type="Pfam" id="PF13361">
    <property type="entry name" value="UvrD_C"/>
    <property type="match status" value="1"/>
</dbReference>
<dbReference type="PROSITE" id="PS51198">
    <property type="entry name" value="UVRD_HELICASE_ATP_BIND"/>
    <property type="match status" value="1"/>
</dbReference>
<dbReference type="InterPro" id="IPR027417">
    <property type="entry name" value="P-loop_NTPase"/>
</dbReference>
<gene>
    <name evidence="14" type="ORF">WMO38_09290</name>
</gene>
<dbReference type="InterPro" id="IPR013986">
    <property type="entry name" value="DExx_box_DNA_helicase_dom_sf"/>
</dbReference>
<dbReference type="SUPFAM" id="SSF52540">
    <property type="entry name" value="P-loop containing nucleoside triphosphate hydrolases"/>
    <property type="match status" value="1"/>
</dbReference>
<keyword evidence="3 11" id="KW-0378">Hydrolase</keyword>
<evidence type="ECO:0000256" key="10">
    <source>
        <dbReference type="ARBA" id="ARBA00048988"/>
    </source>
</evidence>
<evidence type="ECO:0000256" key="4">
    <source>
        <dbReference type="ARBA" id="ARBA00022806"/>
    </source>
</evidence>
<comment type="catalytic activity">
    <reaction evidence="10">
        <text>ATP + H2O = ADP + phosphate + H(+)</text>
        <dbReference type="Rhea" id="RHEA:13065"/>
        <dbReference type="ChEBI" id="CHEBI:15377"/>
        <dbReference type="ChEBI" id="CHEBI:15378"/>
        <dbReference type="ChEBI" id="CHEBI:30616"/>
        <dbReference type="ChEBI" id="CHEBI:43474"/>
        <dbReference type="ChEBI" id="CHEBI:456216"/>
        <dbReference type="EC" id="5.6.2.4"/>
    </reaction>
</comment>
<keyword evidence="15" id="KW-1185">Reference proteome</keyword>
<comment type="similarity">
    <text evidence="1">Belongs to the helicase family. UvrD subfamily.</text>
</comment>
<dbReference type="Pfam" id="PF00580">
    <property type="entry name" value="UvrD-helicase"/>
    <property type="match status" value="1"/>
</dbReference>
<proteinExistence type="inferred from homology"/>
<evidence type="ECO:0000313" key="14">
    <source>
        <dbReference type="EMBL" id="MEQ2535307.1"/>
    </source>
</evidence>
<dbReference type="Gene3D" id="3.40.50.300">
    <property type="entry name" value="P-loop containing nucleotide triphosphate hydrolases"/>
    <property type="match status" value="2"/>
</dbReference>
<comment type="caution">
    <text evidence="14">The sequence shown here is derived from an EMBL/GenBank/DDBJ whole genome shotgun (WGS) entry which is preliminary data.</text>
</comment>
<dbReference type="PANTHER" id="PTHR11070">
    <property type="entry name" value="UVRD / RECB / PCRA DNA HELICASE FAMILY MEMBER"/>
    <property type="match status" value="1"/>
</dbReference>
<evidence type="ECO:0000256" key="2">
    <source>
        <dbReference type="ARBA" id="ARBA00022741"/>
    </source>
</evidence>